<dbReference type="OrthoDB" id="2501761at2759"/>
<protein>
    <recommendedName>
        <fullName evidence="3">DUF7872 domain-containing protein</fullName>
    </recommendedName>
</protein>
<dbReference type="EMBL" id="MU167274">
    <property type="protein sequence ID" value="KAG0145588.1"/>
    <property type="molecule type" value="Genomic_DNA"/>
</dbReference>
<feature type="signal peptide" evidence="2">
    <location>
        <begin position="1"/>
        <end position="25"/>
    </location>
</feature>
<reference evidence="4" key="1">
    <citation type="submission" date="2013-11" db="EMBL/GenBank/DDBJ databases">
        <title>Genome sequence of the fusiform rust pathogen reveals effectors for host alternation and coevolution with pine.</title>
        <authorList>
            <consortium name="DOE Joint Genome Institute"/>
            <person name="Smith K."/>
            <person name="Pendleton A."/>
            <person name="Kubisiak T."/>
            <person name="Anderson C."/>
            <person name="Salamov A."/>
            <person name="Aerts A."/>
            <person name="Riley R."/>
            <person name="Clum A."/>
            <person name="Lindquist E."/>
            <person name="Ence D."/>
            <person name="Campbell M."/>
            <person name="Kronenberg Z."/>
            <person name="Feau N."/>
            <person name="Dhillon B."/>
            <person name="Hamelin R."/>
            <person name="Burleigh J."/>
            <person name="Smith J."/>
            <person name="Yandell M."/>
            <person name="Nelson C."/>
            <person name="Grigoriev I."/>
            <person name="Davis J."/>
        </authorList>
    </citation>
    <scope>NUCLEOTIDE SEQUENCE</scope>
    <source>
        <strain evidence="4">G11</strain>
    </source>
</reference>
<evidence type="ECO:0000256" key="1">
    <source>
        <dbReference type="SAM" id="MobiDB-lite"/>
    </source>
</evidence>
<accession>A0A9P6NGK8</accession>
<feature type="chain" id="PRO_5040439297" description="DUF7872 domain-containing protein" evidence="2">
    <location>
        <begin position="26"/>
        <end position="482"/>
    </location>
</feature>
<dbReference type="PANTHER" id="PTHR33339:SF1">
    <property type="entry name" value="LYSM DOMAIN-CONTAINING PROTEIN"/>
    <property type="match status" value="1"/>
</dbReference>
<dbReference type="AlphaFoldDB" id="A0A9P6NGK8"/>
<proteinExistence type="predicted"/>
<sequence length="482" mass="53403">MLARLKRRFFHLWLFAISHSHYGLCLSPLSNPQPPLSDLPTLIPPSSTNASLPKKTSHLTSNTSIPTPRAPLELILPHSRPHNISETKSQCTPRPLTPELWKELKLDEYLRTYPFGESLPLEAYAEKVGAMNFVCGIGKSCDASQICMPVSAPDWYILVAVQNWNSFSNMMYDATGFAISILQGLVNSIVNDIVPHEPDTLAIQSTLLGLFAGLCGAIPGFVYPEALSFFGSTMWPFVQGGVGFMSGIAWTYHNLYASLPTDELSKTNDISYLLSKAQASTQTMLANTTETATKQGISSQSGLYGILKDGIFLNNHFSGSEMSEGEIQTAISRVARARLLAAIWKAKGYFVIRGSDPCTQDGPNGAFPQDDVMSHCDQEGMMMQLVSSTDGKLIKKFQWAHLISAKYNLKIEYFLEHSWSCQQKYLKYAYDPYLNSFLPADPDAECIVSLAVCDMTRKDIHKYRKRHGTLAACRDVGMLPNI</sequence>
<gene>
    <name evidence="4" type="ORF">CROQUDRAFT_45594</name>
</gene>
<keyword evidence="2" id="KW-0732">Signal</keyword>
<name>A0A9P6NGK8_9BASI</name>
<comment type="caution">
    <text evidence="4">The sequence shown here is derived from an EMBL/GenBank/DDBJ whole genome shotgun (WGS) entry which is preliminary data.</text>
</comment>
<dbReference type="Pfam" id="PF25278">
    <property type="entry name" value="DUF7872"/>
    <property type="match status" value="1"/>
</dbReference>
<dbReference type="Proteomes" id="UP000886653">
    <property type="component" value="Unassembled WGS sequence"/>
</dbReference>
<evidence type="ECO:0000256" key="2">
    <source>
        <dbReference type="SAM" id="SignalP"/>
    </source>
</evidence>
<dbReference type="InterPro" id="IPR057194">
    <property type="entry name" value="DUF7872"/>
</dbReference>
<organism evidence="4 5">
    <name type="scientific">Cronartium quercuum f. sp. fusiforme G11</name>
    <dbReference type="NCBI Taxonomy" id="708437"/>
    <lineage>
        <taxon>Eukaryota</taxon>
        <taxon>Fungi</taxon>
        <taxon>Dikarya</taxon>
        <taxon>Basidiomycota</taxon>
        <taxon>Pucciniomycotina</taxon>
        <taxon>Pucciniomycetes</taxon>
        <taxon>Pucciniales</taxon>
        <taxon>Coleosporiaceae</taxon>
        <taxon>Cronartium</taxon>
    </lineage>
</organism>
<keyword evidence="5" id="KW-1185">Reference proteome</keyword>
<feature type="region of interest" description="Disordered" evidence="1">
    <location>
        <begin position="42"/>
        <end position="63"/>
    </location>
</feature>
<evidence type="ECO:0000313" key="5">
    <source>
        <dbReference type="Proteomes" id="UP000886653"/>
    </source>
</evidence>
<evidence type="ECO:0000313" key="4">
    <source>
        <dbReference type="EMBL" id="KAG0145588.1"/>
    </source>
</evidence>
<evidence type="ECO:0000259" key="3">
    <source>
        <dbReference type="Pfam" id="PF25278"/>
    </source>
</evidence>
<dbReference type="PANTHER" id="PTHR33339">
    <property type="entry name" value="LYSM DOMAIN-CONTAINING PROTEIN"/>
    <property type="match status" value="1"/>
</dbReference>
<feature type="domain" description="DUF7872" evidence="3">
    <location>
        <begin position="262"/>
        <end position="480"/>
    </location>
</feature>